<evidence type="ECO:0000256" key="7">
    <source>
        <dbReference type="ARBA" id="ARBA00022840"/>
    </source>
</evidence>
<dbReference type="InterPro" id="IPR038257">
    <property type="entry name" value="CRISPR-assoc_Cas3_HD_sf"/>
</dbReference>
<dbReference type="RefSeq" id="WP_067697435.1">
    <property type="nucleotide sequence ID" value="NZ_LLZH01000279.1"/>
</dbReference>
<dbReference type="InterPro" id="IPR027417">
    <property type="entry name" value="P-loop_NTPase"/>
</dbReference>
<evidence type="ECO:0000256" key="8">
    <source>
        <dbReference type="ARBA" id="ARBA00023118"/>
    </source>
</evidence>
<organism evidence="11 12">
    <name type="scientific">Actinoplanes awajinensis subsp. mycoplanecinus</name>
    <dbReference type="NCBI Taxonomy" id="135947"/>
    <lineage>
        <taxon>Bacteria</taxon>
        <taxon>Bacillati</taxon>
        <taxon>Actinomycetota</taxon>
        <taxon>Actinomycetes</taxon>
        <taxon>Micromonosporales</taxon>
        <taxon>Micromonosporaceae</taxon>
        <taxon>Actinoplanes</taxon>
    </lineage>
</organism>
<evidence type="ECO:0000256" key="9">
    <source>
        <dbReference type="SAM" id="MobiDB-lite"/>
    </source>
</evidence>
<evidence type="ECO:0000313" key="11">
    <source>
        <dbReference type="EMBL" id="KUL29470.1"/>
    </source>
</evidence>
<dbReference type="GO" id="GO:0051607">
    <property type="term" value="P:defense response to virus"/>
    <property type="evidence" value="ECO:0007669"/>
    <property type="project" value="UniProtKB-KW"/>
</dbReference>
<dbReference type="GO" id="GO:0046872">
    <property type="term" value="F:metal ion binding"/>
    <property type="evidence" value="ECO:0007669"/>
    <property type="project" value="UniProtKB-KW"/>
</dbReference>
<evidence type="ECO:0000256" key="1">
    <source>
        <dbReference type="ARBA" id="ARBA00006847"/>
    </source>
</evidence>
<feature type="domain" description="HD Cas3-type" evidence="10">
    <location>
        <begin position="816"/>
        <end position="1014"/>
    </location>
</feature>
<dbReference type="Gene3D" id="3.40.50.300">
    <property type="entry name" value="P-loop containing nucleotide triphosphate hydrolases"/>
    <property type="match status" value="2"/>
</dbReference>
<dbReference type="InterPro" id="IPR013444">
    <property type="entry name" value="Helicase_Cas3_CRISPR-ass_Anaes"/>
</dbReference>
<dbReference type="AlphaFoldDB" id="A0A124G9M9"/>
<reference evidence="11 12" key="1">
    <citation type="submission" date="2015-10" db="EMBL/GenBank/DDBJ databases">
        <authorList>
            <person name="Gilbert D.G."/>
        </authorList>
    </citation>
    <scope>NUCLEOTIDE SEQUENCE [LARGE SCALE GENOMIC DNA]</scope>
    <source>
        <strain evidence="11 12">NRRL B-16712</strain>
    </source>
</reference>
<dbReference type="InterPro" id="IPR054712">
    <property type="entry name" value="Cas3-like_dom"/>
</dbReference>
<dbReference type="GO" id="GO:0004386">
    <property type="term" value="F:helicase activity"/>
    <property type="evidence" value="ECO:0007669"/>
    <property type="project" value="UniProtKB-KW"/>
</dbReference>
<evidence type="ECO:0000256" key="2">
    <source>
        <dbReference type="ARBA" id="ARBA00009046"/>
    </source>
</evidence>
<evidence type="ECO:0000256" key="6">
    <source>
        <dbReference type="ARBA" id="ARBA00022806"/>
    </source>
</evidence>
<keyword evidence="6" id="KW-0347">Helicase</keyword>
<evidence type="ECO:0000313" key="12">
    <source>
        <dbReference type="Proteomes" id="UP000053244"/>
    </source>
</evidence>
<proteinExistence type="inferred from homology"/>
<feature type="region of interest" description="Disordered" evidence="9">
    <location>
        <begin position="791"/>
        <end position="826"/>
    </location>
</feature>
<keyword evidence="4" id="KW-0547">Nucleotide-binding</keyword>
<comment type="caution">
    <text evidence="11">The sequence shown here is derived from an EMBL/GenBank/DDBJ whole genome shotgun (WGS) entry which is preliminary data.</text>
</comment>
<evidence type="ECO:0000256" key="3">
    <source>
        <dbReference type="ARBA" id="ARBA00022723"/>
    </source>
</evidence>
<evidence type="ECO:0000259" key="10">
    <source>
        <dbReference type="PROSITE" id="PS51643"/>
    </source>
</evidence>
<dbReference type="NCBIfam" id="TIGR01596">
    <property type="entry name" value="cas3_HD"/>
    <property type="match status" value="1"/>
</dbReference>
<evidence type="ECO:0000256" key="5">
    <source>
        <dbReference type="ARBA" id="ARBA00022801"/>
    </source>
</evidence>
<dbReference type="EMBL" id="LLZH01000279">
    <property type="protein sequence ID" value="KUL29470.1"/>
    <property type="molecule type" value="Genomic_DNA"/>
</dbReference>
<dbReference type="Pfam" id="PF22590">
    <property type="entry name" value="Cas3-like_C_2"/>
    <property type="match status" value="1"/>
</dbReference>
<dbReference type="SUPFAM" id="SSF52540">
    <property type="entry name" value="P-loop containing nucleoside triphosphate hydrolases"/>
    <property type="match status" value="1"/>
</dbReference>
<sequence>MTSLTAADFPAFLQAVHGRSPFPWQVTLVEQVLRDGRWPDLIDVPTGLGKTTMIDISVFVAAATAGDPAASRVGRRRCFFVVDRRLVVDEAWEHATALADALTTAERDEGGGVVGRVATALRTYAPTAGDDLLTITRMRGGTTWDADWLDRPDRPGIVLGTVDQVGSRLLFRGYGVSDRRKPIDAALVGTDALLLVDEAHLSTALLGTVAAIQQRDELGLPLPGLAIAQLSATGVHADHPFALDVAAHRDDPVAWQRLTAHKRLGLLPTTAKGCAAAMADTAVERLAHLSSDAAAGVAPAVLVVCNTVDRARDVHSQVLRRLPKDTAATCDLLIGRCRPADRGAPQAGALGALHVSRPSGSTPAILVATQTVEVGVNIDSDALITESASWDALVQRLGRLNRLGRFAERYPTEVAATATVVHDGQADGPVYGAARDTTWTALTEAIAASPDGDLDVSPLACRELSRTLLGSPATRREPHDAPVLLTPTLDAWVQTAPVPLVDPPVAAYLHGFDGGVAPVQVLWRSGLVSDNTVDDPFEDGPTELDPRGAAAILAQFPPRTAEIIEVPWFAARQWMLGQDTEVVGDLESEPDPGRARPSAVRDRFRALAQRPARQAGRGYRDGDAEWRWTWIEPESLRPGDLIIVPTERGGLDRYGWAPREEGTVVDASEPAGFMPQRGRRPTMLRLDDALADRLRLPDEARVHLRRMITAPSRDGQHDDKLFAGSPAWQTLGKKIGRQLPPQPPPGISWPPAAWERLILWWKSGRLSVVELVDGSDAVTDSPAKPVARLLCGPAGNAEDADAQPERDDEEPAGSSRSSRQVTLAHHHEAVGRRGWQIAEAMGLPADLQQVIESAGGWHDLGKVEERFQIMLHGGDPREAEIAPEPLAKSGLDPANRQAWRRSTRISGLPPGARHEAWSAALVAEHLREHPHPGDTDLLVHLVAAHHGYARPLARLVVDPGPRPVVALIKGHKTVVDSDKTVDLDQPARFARLNARYGRWGLALLEAIVRCADMTVSQEGS</sequence>
<dbReference type="Gene3D" id="1.10.3210.30">
    <property type="match status" value="1"/>
</dbReference>
<keyword evidence="3" id="KW-0479">Metal-binding</keyword>
<protein>
    <recommendedName>
        <fullName evidence="10">HD Cas3-type domain-containing protein</fullName>
    </recommendedName>
</protein>
<feature type="compositionally biased region" description="Acidic residues" evidence="9">
    <location>
        <begin position="798"/>
        <end position="811"/>
    </location>
</feature>
<dbReference type="Proteomes" id="UP000053244">
    <property type="component" value="Unassembled WGS sequence"/>
</dbReference>
<comment type="similarity">
    <text evidence="2">In the central section; belongs to the CRISPR-associated helicase Cas3 family.</text>
</comment>
<dbReference type="NCBIfam" id="TIGR02621">
    <property type="entry name" value="cas3_GSU0051"/>
    <property type="match status" value="1"/>
</dbReference>
<keyword evidence="8" id="KW-0051">Antiviral defense</keyword>
<accession>A0A124G9M9</accession>
<name>A0A124G9M9_9ACTN</name>
<dbReference type="PROSITE" id="PS51643">
    <property type="entry name" value="HD_CAS3"/>
    <property type="match status" value="1"/>
</dbReference>
<dbReference type="GO" id="GO:0005524">
    <property type="term" value="F:ATP binding"/>
    <property type="evidence" value="ECO:0007669"/>
    <property type="project" value="UniProtKB-KW"/>
</dbReference>
<dbReference type="Pfam" id="PF18019">
    <property type="entry name" value="Cas3_HD"/>
    <property type="match status" value="1"/>
</dbReference>
<dbReference type="InterPro" id="IPR006483">
    <property type="entry name" value="CRISPR-assoc_Cas3_HD"/>
</dbReference>
<evidence type="ECO:0000256" key="4">
    <source>
        <dbReference type="ARBA" id="ARBA00022741"/>
    </source>
</evidence>
<keyword evidence="12" id="KW-1185">Reference proteome</keyword>
<gene>
    <name evidence="11" type="ORF">ADL15_28055</name>
</gene>
<comment type="similarity">
    <text evidence="1">In the N-terminal section; belongs to the CRISPR-associated nuclease Cas3-HD family.</text>
</comment>
<dbReference type="SUPFAM" id="SSF109604">
    <property type="entry name" value="HD-domain/PDEase-like"/>
    <property type="match status" value="1"/>
</dbReference>
<keyword evidence="5" id="KW-0378">Hydrolase</keyword>
<dbReference type="OrthoDB" id="9810236at2"/>
<keyword evidence="7" id="KW-0067">ATP-binding</keyword>
<dbReference type="GO" id="GO:0016787">
    <property type="term" value="F:hydrolase activity"/>
    <property type="evidence" value="ECO:0007669"/>
    <property type="project" value="UniProtKB-KW"/>
</dbReference>